<dbReference type="Pfam" id="PF01663">
    <property type="entry name" value="Phosphodiest"/>
    <property type="match status" value="1"/>
</dbReference>
<name>A0ABD6AZT8_9EURY</name>
<accession>A0ABD6AZT8</accession>
<sequence length="425" mass="46752">MLRTDLAADLREDELAPGVVRPDYERYCFGNVPDTVLDVLGADARRPLPEDVFGGVDTDVQHVVVALVDGYGYEQWRRDYETVPLLSALTDRGRVTPLTSVFPSETAAAITTMQTGRLPCEHGILGWFQYHEATETVVQMLPFTDYEGTPLREVCPGTDSSWLVADGQTAYDRAADAGVDVQVVVPETIAEGAHGDVALHGATVSGTADIASVSETLRERLEASSTPTYAYGYFPQVDAAAHSAGTESDHYREQLRAVTESLRRNLVDALSPAVAERTLLVVTADHGHLDTTPEENVAIGTLDDVESHLERDEAGRPIPAVGSPRQLQFRVRDGHVEALRSSLTAQLDCATFDRERQLDERVFGNRRNSEVFERRLPDLLVVPRDRGVWYDDHHDELSLVGMHGGGHPDEMLVPFATARVSDLRE</sequence>
<proteinExistence type="predicted"/>
<reference evidence="1 2" key="1">
    <citation type="journal article" date="2019" name="Int. J. Syst. Evol. Microbiol.">
        <title>The Global Catalogue of Microorganisms (GCM) 10K type strain sequencing project: providing services to taxonomists for standard genome sequencing and annotation.</title>
        <authorList>
            <consortium name="The Broad Institute Genomics Platform"/>
            <consortium name="The Broad Institute Genome Sequencing Center for Infectious Disease"/>
            <person name="Wu L."/>
            <person name="Ma J."/>
        </authorList>
    </citation>
    <scope>NUCLEOTIDE SEQUENCE [LARGE SCALE GENOMIC DNA]</scope>
    <source>
        <strain evidence="1 2">CGMCC 1.12563</strain>
    </source>
</reference>
<dbReference type="InterPro" id="IPR017850">
    <property type="entry name" value="Alkaline_phosphatase_core_sf"/>
</dbReference>
<dbReference type="AlphaFoldDB" id="A0ABD6AZT8"/>
<dbReference type="SUPFAM" id="SSF53649">
    <property type="entry name" value="Alkaline phosphatase-like"/>
    <property type="match status" value="1"/>
</dbReference>
<dbReference type="RefSeq" id="WP_250875190.1">
    <property type="nucleotide sequence ID" value="NZ_JALXFV010000008.1"/>
</dbReference>
<keyword evidence="2" id="KW-1185">Reference proteome</keyword>
<dbReference type="EMBL" id="JBHUDC010000008">
    <property type="protein sequence ID" value="MFD1515269.1"/>
    <property type="molecule type" value="Genomic_DNA"/>
</dbReference>
<organism evidence="1 2">
    <name type="scientific">Halomarina rubra</name>
    <dbReference type="NCBI Taxonomy" id="2071873"/>
    <lineage>
        <taxon>Archaea</taxon>
        <taxon>Methanobacteriati</taxon>
        <taxon>Methanobacteriota</taxon>
        <taxon>Stenosarchaea group</taxon>
        <taxon>Halobacteria</taxon>
        <taxon>Halobacteriales</taxon>
        <taxon>Natronomonadaceae</taxon>
        <taxon>Halomarina</taxon>
    </lineage>
</organism>
<dbReference type="PANTHER" id="PTHR10151:SF120">
    <property type="entry name" value="BIS(5'-ADENOSYL)-TRIPHOSPHATASE"/>
    <property type="match status" value="1"/>
</dbReference>
<evidence type="ECO:0000313" key="1">
    <source>
        <dbReference type="EMBL" id="MFD1515269.1"/>
    </source>
</evidence>
<dbReference type="PANTHER" id="PTHR10151">
    <property type="entry name" value="ECTONUCLEOTIDE PYROPHOSPHATASE/PHOSPHODIESTERASE"/>
    <property type="match status" value="1"/>
</dbReference>
<dbReference type="Gene3D" id="3.40.720.10">
    <property type="entry name" value="Alkaline Phosphatase, subunit A"/>
    <property type="match status" value="1"/>
</dbReference>
<dbReference type="GO" id="GO:0016787">
    <property type="term" value="F:hydrolase activity"/>
    <property type="evidence" value="ECO:0007669"/>
    <property type="project" value="UniProtKB-ARBA"/>
</dbReference>
<gene>
    <name evidence="1" type="ORF">ACFSBT_18470</name>
</gene>
<evidence type="ECO:0000313" key="2">
    <source>
        <dbReference type="Proteomes" id="UP001597187"/>
    </source>
</evidence>
<dbReference type="InterPro" id="IPR002591">
    <property type="entry name" value="Phosphodiest/P_Trfase"/>
</dbReference>
<dbReference type="Proteomes" id="UP001597187">
    <property type="component" value="Unassembled WGS sequence"/>
</dbReference>
<comment type="caution">
    <text evidence="1">The sequence shown here is derived from an EMBL/GenBank/DDBJ whole genome shotgun (WGS) entry which is preliminary data.</text>
</comment>
<protein>
    <submittedName>
        <fullName evidence="1">Alkaline phosphatase family protein</fullName>
    </submittedName>
</protein>